<dbReference type="EMBL" id="JAUKTR010000002">
    <property type="protein sequence ID" value="MDO1559140.1"/>
    <property type="molecule type" value="Genomic_DNA"/>
</dbReference>
<evidence type="ECO:0000256" key="4">
    <source>
        <dbReference type="ARBA" id="ARBA00022679"/>
    </source>
</evidence>
<comment type="similarity">
    <text evidence="11">Belongs to the glycosyltransferase 51 family.</text>
</comment>
<keyword evidence="10 11" id="KW-0961">Cell wall biogenesis/degradation</keyword>
<evidence type="ECO:0000313" key="14">
    <source>
        <dbReference type="Proteomes" id="UP001169063"/>
    </source>
</evidence>
<evidence type="ECO:0000256" key="8">
    <source>
        <dbReference type="ARBA" id="ARBA00022989"/>
    </source>
</evidence>
<evidence type="ECO:0000256" key="11">
    <source>
        <dbReference type="HAMAP-Rule" id="MF_00766"/>
    </source>
</evidence>
<dbReference type="HAMAP" id="MF_00766">
    <property type="entry name" value="PGT_MtgA"/>
    <property type="match status" value="1"/>
</dbReference>
<evidence type="ECO:0000256" key="6">
    <source>
        <dbReference type="ARBA" id="ARBA00022960"/>
    </source>
</evidence>
<sequence length="242" mass="26885">MSDDPAPEETAASAPDRRRWGRWLLVALVSAILAPPLSVLTYRLLPPPPNLLMVNRLFAGDGLDYRWRGLSDISPNLVRAVIASEDARFCRHHGFDLEAIRKAQAHNKRRPNRLRGASTISQQAAKNVFLWPGRGWVRKGLEAGYTILLEALWGKRRIMEVYLNVAEFAPGVYGAEAAARRLFGKGADELTPREAARLAAVLPSPRRYSAEAPGPYVRRRARTIQAQMGTVRADGLDACVLR</sequence>
<evidence type="ECO:0000256" key="3">
    <source>
        <dbReference type="ARBA" id="ARBA00022676"/>
    </source>
</evidence>
<protein>
    <recommendedName>
        <fullName evidence="11">Biosynthetic peptidoglycan transglycosylase</fullName>
        <ecNumber evidence="11">2.4.99.28</ecNumber>
    </recommendedName>
    <alternativeName>
        <fullName evidence="11">Glycan polymerase</fullName>
    </alternativeName>
    <alternativeName>
        <fullName evidence="11">Peptidoglycan glycosyltransferase MtgA</fullName>
        <shortName evidence="11">PGT</shortName>
    </alternativeName>
</protein>
<comment type="function">
    <text evidence="11">Peptidoglycan polymerase that catalyzes glycan chain elongation from lipid-linked precursors.</text>
</comment>
<dbReference type="NCBIfam" id="TIGR02070">
    <property type="entry name" value="mono_pep_trsgly"/>
    <property type="match status" value="1"/>
</dbReference>
<evidence type="ECO:0000256" key="7">
    <source>
        <dbReference type="ARBA" id="ARBA00022984"/>
    </source>
</evidence>
<evidence type="ECO:0000256" key="10">
    <source>
        <dbReference type="ARBA" id="ARBA00023316"/>
    </source>
</evidence>
<dbReference type="PANTHER" id="PTHR30400:SF0">
    <property type="entry name" value="BIOSYNTHETIC PEPTIDOGLYCAN TRANSGLYCOSYLASE"/>
    <property type="match status" value="1"/>
</dbReference>
<dbReference type="PANTHER" id="PTHR30400">
    <property type="entry name" value="MONOFUNCTIONAL BIOSYNTHETIC PEPTIDOGLYCAN TRANSGLYCOSYLASE"/>
    <property type="match status" value="1"/>
</dbReference>
<organism evidence="13 14">
    <name type="scientific">Peiella sedimenti</name>
    <dbReference type="NCBI Taxonomy" id="3061083"/>
    <lineage>
        <taxon>Bacteria</taxon>
        <taxon>Pseudomonadati</taxon>
        <taxon>Pseudomonadota</taxon>
        <taxon>Alphaproteobacteria</taxon>
        <taxon>Caulobacterales</taxon>
        <taxon>Caulobacteraceae</taxon>
        <taxon>Peiella</taxon>
    </lineage>
</organism>
<evidence type="ECO:0000256" key="9">
    <source>
        <dbReference type="ARBA" id="ARBA00023136"/>
    </source>
</evidence>
<keyword evidence="2 11" id="KW-0997">Cell inner membrane</keyword>
<comment type="caution">
    <text evidence="13">The sequence shown here is derived from an EMBL/GenBank/DDBJ whole genome shotgun (WGS) entry which is preliminary data.</text>
</comment>
<evidence type="ECO:0000256" key="1">
    <source>
        <dbReference type="ARBA" id="ARBA00022475"/>
    </source>
</evidence>
<dbReference type="InterPro" id="IPR011812">
    <property type="entry name" value="Pep_trsgly"/>
</dbReference>
<reference evidence="13" key="1">
    <citation type="submission" date="2023-07" db="EMBL/GenBank/DDBJ databases">
        <title>Brevundimonas soil sp. nov., isolated from the soil of chemical plant.</title>
        <authorList>
            <person name="Wu N."/>
        </authorList>
    </citation>
    <scope>NUCLEOTIDE SEQUENCE</scope>
    <source>
        <strain evidence="13">XZ-24</strain>
    </source>
</reference>
<evidence type="ECO:0000259" key="12">
    <source>
        <dbReference type="Pfam" id="PF00912"/>
    </source>
</evidence>
<keyword evidence="8 11" id="KW-1133">Transmembrane helix</keyword>
<dbReference type="InterPro" id="IPR036950">
    <property type="entry name" value="PBP_transglycosylase"/>
</dbReference>
<keyword evidence="14" id="KW-1185">Reference proteome</keyword>
<keyword evidence="5 11" id="KW-0812">Transmembrane</keyword>
<dbReference type="RefSeq" id="WP_302109563.1">
    <property type="nucleotide sequence ID" value="NZ_JAUKTR010000002.1"/>
</dbReference>
<keyword evidence="7 11" id="KW-0573">Peptidoglycan synthesis</keyword>
<accession>A0ABT8SKQ2</accession>
<comment type="pathway">
    <text evidence="11">Cell wall biogenesis; peptidoglycan biosynthesis.</text>
</comment>
<comment type="subcellular location">
    <subcellularLocation>
        <location evidence="11">Cell inner membrane</location>
        <topology evidence="11">Single-pass membrane protein</topology>
    </subcellularLocation>
</comment>
<evidence type="ECO:0000313" key="13">
    <source>
        <dbReference type="EMBL" id="MDO1559140.1"/>
    </source>
</evidence>
<feature type="transmembrane region" description="Helical" evidence="11">
    <location>
        <begin position="23"/>
        <end position="45"/>
    </location>
</feature>
<keyword evidence="9 11" id="KW-0472">Membrane</keyword>
<dbReference type="InterPro" id="IPR023346">
    <property type="entry name" value="Lysozyme-like_dom_sf"/>
</dbReference>
<dbReference type="Pfam" id="PF00912">
    <property type="entry name" value="Transgly"/>
    <property type="match status" value="1"/>
</dbReference>
<name>A0ABT8SKQ2_9CAUL</name>
<dbReference type="EC" id="2.4.99.28" evidence="11"/>
<keyword evidence="1 11" id="KW-1003">Cell membrane</keyword>
<keyword evidence="6 11" id="KW-0133">Cell shape</keyword>
<keyword evidence="4 11" id="KW-0808">Transferase</keyword>
<feature type="domain" description="Glycosyl transferase family 51" evidence="12">
    <location>
        <begin position="66"/>
        <end position="228"/>
    </location>
</feature>
<dbReference type="InterPro" id="IPR001264">
    <property type="entry name" value="Glyco_trans_51"/>
</dbReference>
<comment type="catalytic activity">
    <reaction evidence="11">
        <text>[GlcNAc-(1-&gt;4)-Mur2Ac(oyl-L-Ala-gamma-D-Glu-L-Lys-D-Ala-D-Ala)](n)-di-trans,octa-cis-undecaprenyl diphosphate + beta-D-GlcNAc-(1-&gt;4)-Mur2Ac(oyl-L-Ala-gamma-D-Glu-L-Lys-D-Ala-D-Ala)-di-trans,octa-cis-undecaprenyl diphosphate = [GlcNAc-(1-&gt;4)-Mur2Ac(oyl-L-Ala-gamma-D-Glu-L-Lys-D-Ala-D-Ala)](n+1)-di-trans,octa-cis-undecaprenyl diphosphate + di-trans,octa-cis-undecaprenyl diphosphate + H(+)</text>
        <dbReference type="Rhea" id="RHEA:23708"/>
        <dbReference type="Rhea" id="RHEA-COMP:9602"/>
        <dbReference type="Rhea" id="RHEA-COMP:9603"/>
        <dbReference type="ChEBI" id="CHEBI:15378"/>
        <dbReference type="ChEBI" id="CHEBI:58405"/>
        <dbReference type="ChEBI" id="CHEBI:60033"/>
        <dbReference type="ChEBI" id="CHEBI:78435"/>
        <dbReference type="EC" id="2.4.99.28"/>
    </reaction>
</comment>
<evidence type="ECO:0000256" key="5">
    <source>
        <dbReference type="ARBA" id="ARBA00022692"/>
    </source>
</evidence>
<dbReference type="Gene3D" id="1.10.3810.10">
    <property type="entry name" value="Biosynthetic peptidoglycan transglycosylase-like"/>
    <property type="match status" value="1"/>
</dbReference>
<dbReference type="SUPFAM" id="SSF53955">
    <property type="entry name" value="Lysozyme-like"/>
    <property type="match status" value="1"/>
</dbReference>
<proteinExistence type="inferred from homology"/>
<dbReference type="GO" id="GO:0016757">
    <property type="term" value="F:glycosyltransferase activity"/>
    <property type="evidence" value="ECO:0007669"/>
    <property type="project" value="UniProtKB-KW"/>
</dbReference>
<keyword evidence="3 11" id="KW-0328">Glycosyltransferase</keyword>
<gene>
    <name evidence="11 13" type="primary">mtgA</name>
    <name evidence="13" type="ORF">Q0812_06825</name>
</gene>
<dbReference type="Proteomes" id="UP001169063">
    <property type="component" value="Unassembled WGS sequence"/>
</dbReference>
<evidence type="ECO:0000256" key="2">
    <source>
        <dbReference type="ARBA" id="ARBA00022519"/>
    </source>
</evidence>